<protein>
    <submittedName>
        <fullName evidence="1">Uncharacterized protein</fullName>
    </submittedName>
</protein>
<reference evidence="1" key="1">
    <citation type="submission" date="2020-03" db="EMBL/GenBank/DDBJ databases">
        <title>The deep terrestrial virosphere.</title>
        <authorList>
            <person name="Holmfeldt K."/>
            <person name="Nilsson E."/>
            <person name="Simone D."/>
            <person name="Lopez-Fernandez M."/>
            <person name="Wu X."/>
            <person name="de Brujin I."/>
            <person name="Lundin D."/>
            <person name="Andersson A."/>
            <person name="Bertilsson S."/>
            <person name="Dopson M."/>
        </authorList>
    </citation>
    <scope>NUCLEOTIDE SEQUENCE</scope>
    <source>
        <strain evidence="2">MM415A00947</strain>
        <strain evidence="1">MM415B02028</strain>
    </source>
</reference>
<evidence type="ECO:0000313" key="2">
    <source>
        <dbReference type="EMBL" id="QJA79054.1"/>
    </source>
</evidence>
<sequence length="45" mass="5270">MDYDKRLENVAWDYLSPLARAQLISLGLIKEEEKDAEQEREKTSS</sequence>
<dbReference type="EMBL" id="MT141168">
    <property type="protein sequence ID" value="QJA55610.1"/>
    <property type="molecule type" value="Genomic_DNA"/>
</dbReference>
<dbReference type="AlphaFoldDB" id="A0A6M3IDU4"/>
<organism evidence="1">
    <name type="scientific">viral metagenome</name>
    <dbReference type="NCBI Taxonomy" id="1070528"/>
    <lineage>
        <taxon>unclassified sequences</taxon>
        <taxon>metagenomes</taxon>
        <taxon>organismal metagenomes</taxon>
    </lineage>
</organism>
<dbReference type="EMBL" id="MT142365">
    <property type="protein sequence ID" value="QJA79054.1"/>
    <property type="molecule type" value="Genomic_DNA"/>
</dbReference>
<proteinExistence type="predicted"/>
<evidence type="ECO:0000313" key="1">
    <source>
        <dbReference type="EMBL" id="QJA55610.1"/>
    </source>
</evidence>
<name>A0A6M3IDU4_9ZZZZ</name>
<gene>
    <name evidence="2" type="ORF">MM415A00947_0009</name>
    <name evidence="1" type="ORF">MM415B02028_0020</name>
</gene>
<accession>A0A6M3IDU4</accession>